<dbReference type="Gene3D" id="3.40.50.12780">
    <property type="entry name" value="N-terminal domain of ligase-like"/>
    <property type="match status" value="1"/>
</dbReference>
<evidence type="ECO:0000313" key="3">
    <source>
        <dbReference type="EMBL" id="KIP53440.1"/>
    </source>
</evidence>
<dbReference type="Pfam" id="PF00501">
    <property type="entry name" value="AMP-binding"/>
    <property type="match status" value="1"/>
</dbReference>
<dbReference type="PANTHER" id="PTHR43767">
    <property type="entry name" value="LONG-CHAIN-FATTY-ACID--COA LIGASE"/>
    <property type="match status" value="1"/>
</dbReference>
<sequence length="502" mass="53434">MPDALRALASREPDRVYLKDAGAPVTAAELLRRVQHMADQLRARGVTADSRVALSLPVGADHVVSIFALLELGALWIPLNTQLIGAPLAHQLEDSGATHIVADPAAALTQDPVVRDAGSVADFPGALSQQVCFVVLAGAHRLQQEPDERAGACLLMYTSGTTGPPKGALVTEAMLRAAVLGALEVSAPIAGDVFFVWEPLFHIGGAQVVFLPLFAEVSLALVPRFSASRFWNDVQAYDATHIHYLGGVLQILLQLPVDPAERDNRVRVAWGAGATPEVQTACRERYSFALHECYGMTEASSIITVNADDQEGGVGVPLPWVEVAIRPHAGTSQTSTAPGSVGEIVVRGRIGGIVTPGYLGNAEASAKIRDGEWFCTGDLGSLDAAGRLHFRGRASDSIRVRGENISAWQIESVFGLHPAIDRCAVIGVDAAVGEQEMVLCYTVDAGASATPQEILEWGAARLAKFQVPRYARRVEAMPLTPSQRVAKHKLSHTLEGATDRAR</sequence>
<reference evidence="3 4" key="1">
    <citation type="submission" date="2015-01" db="EMBL/GenBank/DDBJ databases">
        <title>Draft genome sequence of Leucobacter komagatae strain VKM ST2845.</title>
        <authorList>
            <person name="Karlyshev A.V."/>
            <person name="Kudryashova E.B."/>
        </authorList>
    </citation>
    <scope>NUCLEOTIDE SEQUENCE [LARGE SCALE GENOMIC DNA]</scope>
    <source>
        <strain evidence="3 4">VKM ST2845</strain>
    </source>
</reference>
<proteinExistence type="predicted"/>
<dbReference type="Proteomes" id="UP000032120">
    <property type="component" value="Unassembled WGS sequence"/>
</dbReference>
<dbReference type="PANTHER" id="PTHR43767:SF1">
    <property type="entry name" value="NONRIBOSOMAL PEPTIDE SYNTHASE PES1 (EUROFUNG)-RELATED"/>
    <property type="match status" value="1"/>
</dbReference>
<dbReference type="InterPro" id="IPR050237">
    <property type="entry name" value="ATP-dep_AMP-bd_enzyme"/>
</dbReference>
<dbReference type="EMBL" id="JXSQ01000003">
    <property type="protein sequence ID" value="KIP53440.1"/>
    <property type="molecule type" value="Genomic_DNA"/>
</dbReference>
<gene>
    <name evidence="3" type="ORF">SD72_03640</name>
</gene>
<dbReference type="InterPro" id="IPR042099">
    <property type="entry name" value="ANL_N_sf"/>
</dbReference>
<evidence type="ECO:0008006" key="5">
    <source>
        <dbReference type="Google" id="ProtNLM"/>
    </source>
</evidence>
<evidence type="ECO:0000259" key="2">
    <source>
        <dbReference type="Pfam" id="PF13193"/>
    </source>
</evidence>
<dbReference type="SUPFAM" id="SSF56801">
    <property type="entry name" value="Acetyl-CoA synthetase-like"/>
    <property type="match status" value="1"/>
</dbReference>
<feature type="domain" description="AMP-binding enzyme C-terminal" evidence="2">
    <location>
        <begin position="409"/>
        <end position="482"/>
    </location>
</feature>
<dbReference type="PROSITE" id="PS00455">
    <property type="entry name" value="AMP_BINDING"/>
    <property type="match status" value="1"/>
</dbReference>
<dbReference type="InterPro" id="IPR045851">
    <property type="entry name" value="AMP-bd_C_sf"/>
</dbReference>
<accession>A0A0D0H8C2</accession>
<dbReference type="InterPro" id="IPR025110">
    <property type="entry name" value="AMP-bd_C"/>
</dbReference>
<feature type="domain" description="AMP-dependent synthetase/ligase" evidence="1">
    <location>
        <begin position="8"/>
        <end position="359"/>
    </location>
</feature>
<organism evidence="3 4">
    <name type="scientific">Leucobacter komagatae</name>
    <dbReference type="NCBI Taxonomy" id="55969"/>
    <lineage>
        <taxon>Bacteria</taxon>
        <taxon>Bacillati</taxon>
        <taxon>Actinomycetota</taxon>
        <taxon>Actinomycetes</taxon>
        <taxon>Micrococcales</taxon>
        <taxon>Microbacteriaceae</taxon>
        <taxon>Leucobacter</taxon>
    </lineage>
</organism>
<evidence type="ECO:0000259" key="1">
    <source>
        <dbReference type="Pfam" id="PF00501"/>
    </source>
</evidence>
<comment type="caution">
    <text evidence="3">The sequence shown here is derived from an EMBL/GenBank/DDBJ whole genome shotgun (WGS) entry which is preliminary data.</text>
</comment>
<dbReference type="InterPro" id="IPR000873">
    <property type="entry name" value="AMP-dep_synth/lig_dom"/>
</dbReference>
<protein>
    <recommendedName>
        <fullName evidence="5">Crotonobetaine/carnitine-CoA ligase</fullName>
    </recommendedName>
</protein>
<keyword evidence="4" id="KW-1185">Reference proteome</keyword>
<dbReference type="InterPro" id="IPR020845">
    <property type="entry name" value="AMP-binding_CS"/>
</dbReference>
<dbReference type="Pfam" id="PF13193">
    <property type="entry name" value="AMP-binding_C"/>
    <property type="match status" value="1"/>
</dbReference>
<dbReference type="GO" id="GO:0016878">
    <property type="term" value="F:acid-thiol ligase activity"/>
    <property type="evidence" value="ECO:0007669"/>
    <property type="project" value="UniProtKB-ARBA"/>
</dbReference>
<dbReference type="Gene3D" id="3.30.300.30">
    <property type="match status" value="1"/>
</dbReference>
<name>A0A0D0H8C2_9MICO</name>
<evidence type="ECO:0000313" key="4">
    <source>
        <dbReference type="Proteomes" id="UP000032120"/>
    </source>
</evidence>
<dbReference type="AlphaFoldDB" id="A0A0D0H8C2"/>